<evidence type="ECO:0008006" key="4">
    <source>
        <dbReference type="Google" id="ProtNLM"/>
    </source>
</evidence>
<feature type="region of interest" description="Disordered" evidence="1">
    <location>
        <begin position="1"/>
        <end position="41"/>
    </location>
</feature>
<name>A0A218W6R2_PUNGR</name>
<sequence length="261" mass="27186">MHAPPPLTPVGVPLAHHGAPSTHLLPPASSGTPPAYSGAPLPRVPPLAVQVPSIPDDNARIAALEGTVNQLAANMATNMAELMALLKGPNRASSSSTSPPRYGPTVDPNTWVLPTFVQESGDATALTTAHIPATYPVSNLPVPPAFPQSSDAPAVAPFPPTAISELPIEEQDPVSEIKQLALISENLEIGDFGNRRRKTAITAPNPTDLAPVRSRSTTAKHRRRPELSPASIPAVVAASRGENCRPPASSPPLPRSRPPFG</sequence>
<dbReference type="AlphaFoldDB" id="A0A218W6R2"/>
<feature type="compositionally biased region" description="Pro residues" evidence="1">
    <location>
        <begin position="248"/>
        <end position="261"/>
    </location>
</feature>
<organism evidence="2 3">
    <name type="scientific">Punica granatum</name>
    <name type="common">Pomegranate</name>
    <dbReference type="NCBI Taxonomy" id="22663"/>
    <lineage>
        <taxon>Eukaryota</taxon>
        <taxon>Viridiplantae</taxon>
        <taxon>Streptophyta</taxon>
        <taxon>Embryophyta</taxon>
        <taxon>Tracheophyta</taxon>
        <taxon>Spermatophyta</taxon>
        <taxon>Magnoliopsida</taxon>
        <taxon>eudicotyledons</taxon>
        <taxon>Gunneridae</taxon>
        <taxon>Pentapetalae</taxon>
        <taxon>rosids</taxon>
        <taxon>malvids</taxon>
        <taxon>Myrtales</taxon>
        <taxon>Lythraceae</taxon>
        <taxon>Punica</taxon>
    </lineage>
</organism>
<evidence type="ECO:0000313" key="2">
    <source>
        <dbReference type="EMBL" id="OWM68188.1"/>
    </source>
</evidence>
<dbReference type="Proteomes" id="UP000197138">
    <property type="component" value="Unassembled WGS sequence"/>
</dbReference>
<protein>
    <recommendedName>
        <fullName evidence="4">Extensin-like</fullName>
    </recommendedName>
</protein>
<evidence type="ECO:0000313" key="3">
    <source>
        <dbReference type="Proteomes" id="UP000197138"/>
    </source>
</evidence>
<gene>
    <name evidence="2" type="ORF">CDL15_Pgr016388</name>
</gene>
<feature type="compositionally biased region" description="Low complexity" evidence="1">
    <location>
        <begin position="228"/>
        <end position="239"/>
    </location>
</feature>
<reference evidence="3" key="1">
    <citation type="journal article" date="2017" name="Plant J.">
        <title>The pomegranate (Punica granatum L.) genome and the genomics of punicalagin biosynthesis.</title>
        <authorList>
            <person name="Qin G."/>
            <person name="Xu C."/>
            <person name="Ming R."/>
            <person name="Tang H."/>
            <person name="Guyot R."/>
            <person name="Kramer E.M."/>
            <person name="Hu Y."/>
            <person name="Yi X."/>
            <person name="Qi Y."/>
            <person name="Xu X."/>
            <person name="Gao Z."/>
            <person name="Pan H."/>
            <person name="Jian J."/>
            <person name="Tian Y."/>
            <person name="Yue Z."/>
            <person name="Xu Y."/>
        </authorList>
    </citation>
    <scope>NUCLEOTIDE SEQUENCE [LARGE SCALE GENOMIC DNA]</scope>
    <source>
        <strain evidence="3">cv. Dabenzi</strain>
    </source>
</reference>
<proteinExistence type="predicted"/>
<dbReference type="EMBL" id="MTKT01005171">
    <property type="protein sequence ID" value="OWM68188.1"/>
    <property type="molecule type" value="Genomic_DNA"/>
</dbReference>
<evidence type="ECO:0000256" key="1">
    <source>
        <dbReference type="SAM" id="MobiDB-lite"/>
    </source>
</evidence>
<feature type="region of interest" description="Disordered" evidence="1">
    <location>
        <begin position="197"/>
        <end position="261"/>
    </location>
</feature>
<dbReference type="PRINTS" id="PR01217">
    <property type="entry name" value="PRICHEXTENSN"/>
</dbReference>
<accession>A0A218W6R2</accession>
<comment type="caution">
    <text evidence="2">The sequence shown here is derived from an EMBL/GenBank/DDBJ whole genome shotgun (WGS) entry which is preliminary data.</text>
</comment>